<dbReference type="EMBL" id="GBXM01063756">
    <property type="protein sequence ID" value="JAH44821.1"/>
    <property type="molecule type" value="Transcribed_RNA"/>
</dbReference>
<protein>
    <submittedName>
        <fullName evidence="1">Uncharacterized protein</fullName>
    </submittedName>
</protein>
<evidence type="ECO:0000313" key="1">
    <source>
        <dbReference type="EMBL" id="JAH25106.1"/>
    </source>
</evidence>
<name>A0A0E9R7G7_ANGAN</name>
<proteinExistence type="predicted"/>
<accession>A0A0E9R7G7</accession>
<organism evidence="1">
    <name type="scientific">Anguilla anguilla</name>
    <name type="common">European freshwater eel</name>
    <name type="synonym">Muraena anguilla</name>
    <dbReference type="NCBI Taxonomy" id="7936"/>
    <lineage>
        <taxon>Eukaryota</taxon>
        <taxon>Metazoa</taxon>
        <taxon>Chordata</taxon>
        <taxon>Craniata</taxon>
        <taxon>Vertebrata</taxon>
        <taxon>Euteleostomi</taxon>
        <taxon>Actinopterygii</taxon>
        <taxon>Neopterygii</taxon>
        <taxon>Teleostei</taxon>
        <taxon>Anguilliformes</taxon>
        <taxon>Anguillidae</taxon>
        <taxon>Anguilla</taxon>
    </lineage>
</organism>
<dbReference type="AlphaFoldDB" id="A0A0E9R7G7"/>
<reference evidence="1" key="1">
    <citation type="submission" date="2014-11" db="EMBL/GenBank/DDBJ databases">
        <authorList>
            <person name="Amaro Gonzalez C."/>
        </authorList>
    </citation>
    <scope>NUCLEOTIDE SEQUENCE</scope>
</reference>
<dbReference type="EMBL" id="GBXM01083471">
    <property type="protein sequence ID" value="JAH25106.1"/>
    <property type="molecule type" value="Transcribed_RNA"/>
</dbReference>
<sequence length="45" mass="5251">MFMLAKIKSCYLISYGNRRDHHKSIGYFKSISCPETKLCYSFIGL</sequence>
<reference evidence="1" key="2">
    <citation type="journal article" date="2015" name="Fish Shellfish Immunol.">
        <title>Early steps in the European eel (Anguilla anguilla)-Vibrio vulnificus interaction in the gills: Role of the RtxA13 toxin.</title>
        <authorList>
            <person name="Callol A."/>
            <person name="Pajuelo D."/>
            <person name="Ebbesson L."/>
            <person name="Teles M."/>
            <person name="MacKenzie S."/>
            <person name="Amaro C."/>
        </authorList>
    </citation>
    <scope>NUCLEOTIDE SEQUENCE</scope>
</reference>